<evidence type="ECO:0000256" key="3">
    <source>
        <dbReference type="ARBA" id="ARBA00022723"/>
    </source>
</evidence>
<accession>A0A835ZB44</accession>
<name>A0A835ZB44_9STRA</name>
<dbReference type="InterPro" id="IPR045098">
    <property type="entry name" value="Fyv10_fam"/>
</dbReference>
<dbReference type="GO" id="GO:0005634">
    <property type="term" value="C:nucleus"/>
    <property type="evidence" value="ECO:0007669"/>
    <property type="project" value="TreeGrafter"/>
</dbReference>
<dbReference type="CDD" id="cd16659">
    <property type="entry name" value="RING-Ubox_Emp"/>
    <property type="match status" value="1"/>
</dbReference>
<evidence type="ECO:0000256" key="2">
    <source>
        <dbReference type="ARBA" id="ARBA00022490"/>
    </source>
</evidence>
<organism evidence="10 11">
    <name type="scientific">Tribonema minus</name>
    <dbReference type="NCBI Taxonomy" id="303371"/>
    <lineage>
        <taxon>Eukaryota</taxon>
        <taxon>Sar</taxon>
        <taxon>Stramenopiles</taxon>
        <taxon>Ochrophyta</taxon>
        <taxon>PX clade</taxon>
        <taxon>Xanthophyceae</taxon>
        <taxon>Tribonematales</taxon>
        <taxon>Tribonemataceae</taxon>
        <taxon>Tribonema</taxon>
    </lineage>
</organism>
<feature type="domain" description="RING-Gid-type" evidence="9">
    <location>
        <begin position="473"/>
        <end position="543"/>
    </location>
</feature>
<dbReference type="InterPro" id="IPR024964">
    <property type="entry name" value="CTLH/CRA"/>
</dbReference>
<keyword evidence="2" id="KW-0963">Cytoplasm</keyword>
<dbReference type="OrthoDB" id="1933455at2759"/>
<dbReference type="PROSITE" id="PS51867">
    <property type="entry name" value="ZF_RING_GID"/>
    <property type="match status" value="1"/>
</dbReference>
<sequence>MELEGAFIRTPFECFNQVFRVTQKTYSSAHACSAAIYTPNTLHSTITVTRDLSAATAAAKDMVAARAAAAAVTAVPAADADAVAGALDALAARLQQLRAAVAEADAQQARHLVTMMARIEHLKGAAAASAGGAPAAADQLEDGGSGGSDSGGGGGSSSSGGGGTQVGEWERTRVDRWVADYLLQQGHERSARALIQETGLESLVDAHVYDELRAAQAALLSRDCAPALAWCAGNGSRLRRVGSPLEFLLRAQECLQLVAAGDKQAALQYATAHLSSPPEADKNTSAEVAERCAERVRLAMASLLYAGRAGDAPAPYRDLLCGDGVWHEGGMPYALCSVQPLLLLPLAFVATAAATAAAAAAATAARSNLAAEVVSTLKIFTSKLQFHLAAELASAAAKALRLARPPVLRAAVRCGLCALKTPACFDGGAAGALNAAVRCVAACEHPKTPACFDGGAAAALNADLAAARAPNGCPVCCAEGQELARALPYAHHGHSVLLCRISGARMDEANPPLALPNGQVYSSRALAALAEERGDGTVTCPVTKAVFALTAARPVYIL</sequence>
<dbReference type="SMART" id="SM00667">
    <property type="entry name" value="LisH"/>
    <property type="match status" value="1"/>
</dbReference>
<dbReference type="GO" id="GO:0008270">
    <property type="term" value="F:zinc ion binding"/>
    <property type="evidence" value="ECO:0007669"/>
    <property type="project" value="UniProtKB-KW"/>
</dbReference>
<feature type="compositionally biased region" description="Gly residues" evidence="7">
    <location>
        <begin position="143"/>
        <end position="165"/>
    </location>
</feature>
<keyword evidence="11" id="KW-1185">Reference proteome</keyword>
<reference evidence="10" key="1">
    <citation type="submission" date="2021-02" db="EMBL/GenBank/DDBJ databases">
        <title>First Annotated Genome of the Yellow-green Alga Tribonema minus.</title>
        <authorList>
            <person name="Mahan K.M."/>
        </authorList>
    </citation>
    <scope>NUCLEOTIDE SEQUENCE</scope>
    <source>
        <strain evidence="10">UTEX B ZZ1240</strain>
    </source>
</reference>
<protein>
    <recommendedName>
        <fullName evidence="12">Macrophage erythroblast attacher</fullName>
    </recommendedName>
</protein>
<evidence type="ECO:0000256" key="1">
    <source>
        <dbReference type="ARBA" id="ARBA00004496"/>
    </source>
</evidence>
<dbReference type="GO" id="GO:0005737">
    <property type="term" value="C:cytoplasm"/>
    <property type="evidence" value="ECO:0007669"/>
    <property type="project" value="UniProtKB-SubCell"/>
</dbReference>
<dbReference type="EMBL" id="JAFCMP010000099">
    <property type="protein sequence ID" value="KAG5186979.1"/>
    <property type="molecule type" value="Genomic_DNA"/>
</dbReference>
<keyword evidence="4 6" id="KW-0863">Zinc-finger</keyword>
<evidence type="ECO:0000256" key="5">
    <source>
        <dbReference type="ARBA" id="ARBA00022833"/>
    </source>
</evidence>
<evidence type="ECO:0000259" key="9">
    <source>
        <dbReference type="PROSITE" id="PS51867"/>
    </source>
</evidence>
<evidence type="ECO:0000259" key="8">
    <source>
        <dbReference type="PROSITE" id="PS50897"/>
    </source>
</evidence>
<dbReference type="GO" id="GO:0034657">
    <property type="term" value="C:GID complex"/>
    <property type="evidence" value="ECO:0007669"/>
    <property type="project" value="TreeGrafter"/>
</dbReference>
<evidence type="ECO:0000256" key="6">
    <source>
        <dbReference type="PROSITE-ProRule" id="PRU01215"/>
    </source>
</evidence>
<dbReference type="AlphaFoldDB" id="A0A835ZB44"/>
<feature type="zinc finger region" description="RING-Gid-type" evidence="6">
    <location>
        <begin position="473"/>
        <end position="543"/>
    </location>
</feature>
<dbReference type="InterPro" id="IPR006595">
    <property type="entry name" value="CTLH_C"/>
</dbReference>
<dbReference type="PROSITE" id="PS50897">
    <property type="entry name" value="CTLH"/>
    <property type="match status" value="1"/>
</dbReference>
<proteinExistence type="predicted"/>
<feature type="region of interest" description="Disordered" evidence="7">
    <location>
        <begin position="133"/>
        <end position="167"/>
    </location>
</feature>
<evidence type="ECO:0000256" key="4">
    <source>
        <dbReference type="ARBA" id="ARBA00022771"/>
    </source>
</evidence>
<dbReference type="GO" id="GO:0061630">
    <property type="term" value="F:ubiquitin protein ligase activity"/>
    <property type="evidence" value="ECO:0007669"/>
    <property type="project" value="InterPro"/>
</dbReference>
<dbReference type="InterPro" id="IPR044063">
    <property type="entry name" value="ZF_RING_GID"/>
</dbReference>
<dbReference type="Pfam" id="PF10607">
    <property type="entry name" value="CTLH"/>
    <property type="match status" value="1"/>
</dbReference>
<dbReference type="PROSITE" id="PS50896">
    <property type="entry name" value="LISH"/>
    <property type="match status" value="1"/>
</dbReference>
<dbReference type="InterPro" id="IPR006594">
    <property type="entry name" value="LisH"/>
</dbReference>
<dbReference type="PANTHER" id="PTHR12170:SF2">
    <property type="entry name" value="E3 UBIQUITIN-PROTEIN TRANSFERASE MAEA"/>
    <property type="match status" value="1"/>
</dbReference>
<evidence type="ECO:0000256" key="7">
    <source>
        <dbReference type="SAM" id="MobiDB-lite"/>
    </source>
</evidence>
<evidence type="ECO:0000313" key="11">
    <source>
        <dbReference type="Proteomes" id="UP000664859"/>
    </source>
</evidence>
<keyword evidence="3" id="KW-0479">Metal-binding</keyword>
<evidence type="ECO:0000313" key="10">
    <source>
        <dbReference type="EMBL" id="KAG5186979.1"/>
    </source>
</evidence>
<dbReference type="Proteomes" id="UP000664859">
    <property type="component" value="Unassembled WGS sequence"/>
</dbReference>
<comment type="caution">
    <text evidence="10">The sequence shown here is derived from an EMBL/GenBank/DDBJ whole genome shotgun (WGS) entry which is preliminary data.</text>
</comment>
<gene>
    <name evidence="10" type="ORF">JKP88DRAFT_288427</name>
</gene>
<comment type="subcellular location">
    <subcellularLocation>
        <location evidence="1">Cytoplasm</location>
    </subcellularLocation>
</comment>
<keyword evidence="5" id="KW-0862">Zinc</keyword>
<evidence type="ECO:0008006" key="12">
    <source>
        <dbReference type="Google" id="ProtNLM"/>
    </source>
</evidence>
<dbReference type="GO" id="GO:0043161">
    <property type="term" value="P:proteasome-mediated ubiquitin-dependent protein catabolic process"/>
    <property type="evidence" value="ECO:0007669"/>
    <property type="project" value="InterPro"/>
</dbReference>
<feature type="domain" description="CTLH" evidence="8">
    <location>
        <begin position="208"/>
        <end position="265"/>
    </location>
</feature>
<dbReference type="SMART" id="SM00668">
    <property type="entry name" value="CTLH"/>
    <property type="match status" value="1"/>
</dbReference>
<dbReference type="PANTHER" id="PTHR12170">
    <property type="entry name" value="MACROPHAGE ERYTHROBLAST ATTACHER-RELATED"/>
    <property type="match status" value="1"/>
</dbReference>